<evidence type="ECO:0000256" key="3">
    <source>
        <dbReference type="ARBA" id="ARBA00022729"/>
    </source>
</evidence>
<evidence type="ECO:0000256" key="4">
    <source>
        <dbReference type="ARBA" id="ARBA00023026"/>
    </source>
</evidence>
<keyword evidence="4" id="KW-0843">Virulence</keyword>
<feature type="chain" id="PRO_5046718810" description="RHS repeat-associated core domain-containing protein" evidence="5">
    <location>
        <begin position="20"/>
        <end position="2172"/>
    </location>
</feature>
<dbReference type="Pfam" id="PF03534">
    <property type="entry name" value="SpvB"/>
    <property type="match status" value="1"/>
</dbReference>
<dbReference type="InterPro" id="IPR013517">
    <property type="entry name" value="FG-GAP"/>
</dbReference>
<feature type="signal peptide" evidence="5">
    <location>
        <begin position="1"/>
        <end position="19"/>
    </location>
</feature>
<dbReference type="Pfam" id="PF13517">
    <property type="entry name" value="FG-GAP_3"/>
    <property type="match status" value="1"/>
</dbReference>
<sequence>MRNFYFTFLFISLSFLASAQDSGGTPVEGVTLIKRSNEILNTPVNKTQINSEASSLSAVNATPAPTGNSTEVGITEGQLSVSLNGVAGYSIPIAVPAGINGVVPQISLVYSSQAGNGIAGYGWNIAGVSAITRIPRTKFHDGAVGGVNLDANDRFALDGQRLILKTGAAYGAAGSTYETENFSNIKISAVGVSPLGANYGPASFLVSYPDGSVAEFGSTLDSQSITTWTINYWQNPQGVRISYNYTKIENSIAITSIKYGTTGTTAPINEIQFVYGTRTRPEQSYIGGKSILNNKILEKIQVRGNGIGFRNYNFSYNSSSLGYQRLEKVFELSGDGTKSYNPTVFYYENSSELISYANITTNLSVGNISSQNAATVSGDFGGDEKMDFLIYPTIGPDTKSKYWLYSDINSGGTNLGFEHKVGYFETIFPVNWLTWNNKLYAKQGWAVAKKSATNYTFTVYSAGISSPIYYQYEKVVNFPTQTIGGSGDDYCSTVDVETIFPKKILSGDFNGDGITDVIAIDLELRSFSYTDDYYYGCLTNSEIITSKKVYFVDLKRDNTTNFLTYSGELASVITSSSKVEVADVNGDGKSDFMVFENGKVTTYTLNSTNQLVLLWNYPDANISVDLSKTILLGDYNGDGKTDFMIPKGYGFTEWYQYNSTGTDFIKVIQNNNITFLQNTTSSTNSYIASDCNKDGKSDLIRTNTRLDQAGNGQIEVNYYPNLNGVFSPNFRYTTASSFTSDIKLNILPIYLPTGRGIVIKDKPYNPTLEIAFLGNNKIFYFNSNKDNTTDQLLRTITTGNGVRESITYQPLSATSYNELYMSIYTTGYAETYPKIDIESAATVQLVTKLEKQSASVYKKQLFTYAGATSNLEGLGFMGFRASMRTNWFEDDSKAISTVSKFDPNLRGAIVESYTYLGIVSPSIALNNVAPNVPRASQITVNNTRTATETILATNSITFSPGAIITPGAGNTFIAKITSDYDANGYTETNTSPPYDLISKSLAFYETSLSPSKVFKLQNVRSNNYDILSDSSDETNTVYDNFNNPIESITKIRAGGTNQQVTTNVIAYEPVINSPYMVGRIKSKTQNVTASGDSMNSKETYQYGSGSESNLLKIIQKWGNNTGAITETNGYDTFGNIILKTISAPGLTDRKTSFVYDPTGILLKESTDIEGFKTAFEYYPNGTLKSENKQTELGVWNNALLTGYEYDSWFKKTVVTDYVGKTHTYAYMRESEKAKITLTGNTDDTYSEELFDELGRKIRTGIKGIQGTMSYKDFKYDIYDRNFSVSEPNTGSPLWNTTLYDVYGRPETITDYKGKVSTIKYDKRTTTITDGSTGQIKTFTKNAMGNVLTLLESPIGGTVNYNYFANGNLKETNYNGNKISITQDGWGRKISLTDTSAGTYTYDYNELGESTKETTPNGTTTYKLNDWGKIEIKTVAGNNTNSTTQYTYTPDSKLLLKMVYTDGGDAGKTIITDFSYDAKKRLETTTETTGYGAVFKIKLEYDAWGRVEKETKTASLNGKNSTYSTQNEYKNGFAYKIYEIKNGQKTKTLWETTEVNAQGQLTKAALGNGITINNIYDSYGYVTNMKHTLGMTTIMELGTNFDTQRGNLKWRKNSLFGNVTENFDYDSQDRLIQYPNAQGVQENQTYEDDGRIKSNSLGTYNYANSNKKYQNTSIVLTASALSDYQNKPLQTVSYNTFKSPVEIVEDGKDKISFVYNAHNNRSVMFYGGLGLKETRTYRKHYSADGSMEIKENTQTGAIEFVTYIGGDGYSAPVVYKKAYSSVGAIQEQTLYLHRDYQGSILAITNETGAIVEKRKFDAWGAIEKVQDGAGNILNGLTILDRGYTGHEHLQSVGLIHMNGRLYDPKLHRFLQPDNYVQDPSNTQNYNRYGYVLNNPLKYTDPSGEFKINWNDIIAGVAIVAGTILSFVPGGAAIGVPLIGAGVAHFGATYAEYTKTGDWNAASNNAGITFGATVTTDFGYDDSKNHIPGVIQNDPIVEPKSGGNEKAYDFLNYVGIGAESGNFLESSINKSDFLIGSYNSSNAIDFGSNIVPGQFNLYEKGYQESLSQLKSLKDVSKVVGKVGYYLGYLEGVDKAVHGDLKGGIVSAGSNYAAEEIALSQGWGYGLAFTLTWELMDKKISQTEWYNRLFFGKDSDVYRERGLINGWYFDHWYKP</sequence>
<protein>
    <recommendedName>
        <fullName evidence="8">RHS repeat-associated core domain-containing protein</fullName>
    </recommendedName>
</protein>
<organism evidence="6 7">
    <name type="scientific">Flavobacterium frigidimaris</name>
    <dbReference type="NCBI Taxonomy" id="262320"/>
    <lineage>
        <taxon>Bacteria</taxon>
        <taxon>Pseudomonadati</taxon>
        <taxon>Bacteroidota</taxon>
        <taxon>Flavobacteriia</taxon>
        <taxon>Flavobacteriales</taxon>
        <taxon>Flavobacteriaceae</taxon>
        <taxon>Flavobacterium</taxon>
    </lineage>
</organism>
<comment type="subcellular location">
    <subcellularLocation>
        <location evidence="1">Secreted</location>
    </subcellularLocation>
</comment>
<keyword evidence="2" id="KW-0964">Secreted</keyword>
<dbReference type="Gene3D" id="2.180.10.10">
    <property type="entry name" value="RHS repeat-associated core"/>
    <property type="match status" value="2"/>
</dbReference>
<comment type="caution">
    <text evidence="6">The sequence shown here is derived from an EMBL/GenBank/DDBJ whole genome shotgun (WGS) entry which is preliminary data.</text>
</comment>
<accession>A0ABX4BKY9</accession>
<evidence type="ECO:0008006" key="8">
    <source>
        <dbReference type="Google" id="ProtNLM"/>
    </source>
</evidence>
<dbReference type="PANTHER" id="PTHR32305">
    <property type="match status" value="1"/>
</dbReference>
<dbReference type="InterPro" id="IPR022385">
    <property type="entry name" value="Rhs_assc_core"/>
</dbReference>
<evidence type="ECO:0000256" key="2">
    <source>
        <dbReference type="ARBA" id="ARBA00022525"/>
    </source>
</evidence>
<dbReference type="SUPFAM" id="SSF69318">
    <property type="entry name" value="Integrin alpha N-terminal domain"/>
    <property type="match status" value="1"/>
</dbReference>
<evidence type="ECO:0000256" key="5">
    <source>
        <dbReference type="SAM" id="SignalP"/>
    </source>
</evidence>
<keyword evidence="3 5" id="KW-0732">Signal</keyword>
<keyword evidence="7" id="KW-1185">Reference proteome</keyword>
<dbReference type="NCBIfam" id="TIGR03696">
    <property type="entry name" value="Rhs_assc_core"/>
    <property type="match status" value="1"/>
</dbReference>
<dbReference type="InterPro" id="IPR028994">
    <property type="entry name" value="Integrin_alpha_N"/>
</dbReference>
<evidence type="ECO:0000313" key="7">
    <source>
        <dbReference type="Proteomes" id="UP000198382"/>
    </source>
</evidence>
<dbReference type="InterPro" id="IPR003284">
    <property type="entry name" value="Sal_SpvB"/>
</dbReference>
<reference evidence="6 7" key="1">
    <citation type="submission" date="2016-11" db="EMBL/GenBank/DDBJ databases">
        <title>Whole genomes of Flavobacteriaceae.</title>
        <authorList>
            <person name="Stine C."/>
            <person name="Li C."/>
            <person name="Tadesse D."/>
        </authorList>
    </citation>
    <scope>NUCLEOTIDE SEQUENCE [LARGE SCALE GENOMIC DNA]</scope>
    <source>
        <strain evidence="6 7">DSM 15937</strain>
    </source>
</reference>
<dbReference type="InterPro" id="IPR050708">
    <property type="entry name" value="T6SS_VgrG/RHS"/>
</dbReference>
<evidence type="ECO:0000313" key="6">
    <source>
        <dbReference type="EMBL" id="OXA75863.1"/>
    </source>
</evidence>
<name>A0ABX4BKY9_FLAFR</name>
<proteinExistence type="predicted"/>
<gene>
    <name evidence="6" type="ORF">B0A65_20550</name>
</gene>
<dbReference type="RefSeq" id="WP_074664099.1">
    <property type="nucleotide sequence ID" value="NZ_MUGV01000041.1"/>
</dbReference>
<dbReference type="Proteomes" id="UP000198382">
    <property type="component" value="Unassembled WGS sequence"/>
</dbReference>
<dbReference type="EMBL" id="MUGV01000041">
    <property type="protein sequence ID" value="OXA75863.1"/>
    <property type="molecule type" value="Genomic_DNA"/>
</dbReference>
<dbReference type="PANTHER" id="PTHR32305:SF15">
    <property type="entry name" value="PROTEIN RHSA-RELATED"/>
    <property type="match status" value="1"/>
</dbReference>
<evidence type="ECO:0000256" key="1">
    <source>
        <dbReference type="ARBA" id="ARBA00004613"/>
    </source>
</evidence>